<feature type="compositionally biased region" description="Basic and acidic residues" evidence="1">
    <location>
        <begin position="111"/>
        <end position="124"/>
    </location>
</feature>
<comment type="caution">
    <text evidence="2">The sequence shown here is derived from an EMBL/GenBank/DDBJ whole genome shotgun (WGS) entry which is preliminary data.</text>
</comment>
<sequence>MGEERYRVIPKEQDEYYMAPKEDSSVPIMFEEIVQRPDQDQDQQQDFVADDHHSQKPSSVAQKGPYKQGSNYITHHQVPQQESSHMAPPRELMNLFEQSGKRYPHTTAVRQEQHKFPPAETERGQHKKSAGPAVLDCSEAAKRYGGVLLNEYGRNKNFPHRDVVPDYGRKNKFPPKLNW</sequence>
<dbReference type="EMBL" id="JXTC01000060">
    <property type="protein sequence ID" value="PON93243.1"/>
    <property type="molecule type" value="Genomic_DNA"/>
</dbReference>
<evidence type="ECO:0000313" key="2">
    <source>
        <dbReference type="EMBL" id="PON93243.1"/>
    </source>
</evidence>
<keyword evidence="3" id="KW-1185">Reference proteome</keyword>
<dbReference type="Proteomes" id="UP000237000">
    <property type="component" value="Unassembled WGS sequence"/>
</dbReference>
<feature type="region of interest" description="Disordered" evidence="1">
    <location>
        <begin position="110"/>
        <end position="134"/>
    </location>
</feature>
<evidence type="ECO:0000256" key="1">
    <source>
        <dbReference type="SAM" id="MobiDB-lite"/>
    </source>
</evidence>
<accession>A0A2P5F621</accession>
<dbReference type="InParanoid" id="A0A2P5F621"/>
<evidence type="ECO:0000313" key="3">
    <source>
        <dbReference type="Proteomes" id="UP000237000"/>
    </source>
</evidence>
<feature type="region of interest" description="Disordered" evidence="1">
    <location>
        <begin position="34"/>
        <end position="88"/>
    </location>
</feature>
<dbReference type="OrthoDB" id="10406178at2759"/>
<protein>
    <submittedName>
        <fullName evidence="2">Uncharacterized protein</fullName>
    </submittedName>
</protein>
<gene>
    <name evidence="2" type="ORF">TorRG33x02_111490</name>
</gene>
<dbReference type="AlphaFoldDB" id="A0A2P5F621"/>
<reference evidence="3" key="1">
    <citation type="submission" date="2016-06" db="EMBL/GenBank/DDBJ databases">
        <title>Parallel loss of symbiosis genes in relatives of nitrogen-fixing non-legume Parasponia.</title>
        <authorList>
            <person name="Van Velzen R."/>
            <person name="Holmer R."/>
            <person name="Bu F."/>
            <person name="Rutten L."/>
            <person name="Van Zeijl A."/>
            <person name="Liu W."/>
            <person name="Santuari L."/>
            <person name="Cao Q."/>
            <person name="Sharma T."/>
            <person name="Shen D."/>
            <person name="Roswanjaya Y."/>
            <person name="Wardhani T."/>
            <person name="Kalhor M.S."/>
            <person name="Jansen J."/>
            <person name="Van den Hoogen J."/>
            <person name="Gungor B."/>
            <person name="Hartog M."/>
            <person name="Hontelez J."/>
            <person name="Verver J."/>
            <person name="Yang W.-C."/>
            <person name="Schijlen E."/>
            <person name="Repin R."/>
            <person name="Schilthuizen M."/>
            <person name="Schranz E."/>
            <person name="Heidstra R."/>
            <person name="Miyata K."/>
            <person name="Fedorova E."/>
            <person name="Kohlen W."/>
            <person name="Bisseling T."/>
            <person name="Smit S."/>
            <person name="Geurts R."/>
        </authorList>
    </citation>
    <scope>NUCLEOTIDE SEQUENCE [LARGE SCALE GENOMIC DNA]</scope>
    <source>
        <strain evidence="3">cv. RG33-2</strain>
    </source>
</reference>
<feature type="compositionally biased region" description="Polar residues" evidence="1">
    <location>
        <begin position="68"/>
        <end position="84"/>
    </location>
</feature>
<feature type="region of interest" description="Disordered" evidence="1">
    <location>
        <begin position="152"/>
        <end position="179"/>
    </location>
</feature>
<feature type="compositionally biased region" description="Basic and acidic residues" evidence="1">
    <location>
        <begin position="159"/>
        <end position="169"/>
    </location>
</feature>
<name>A0A2P5F621_TREOI</name>
<organism evidence="2 3">
    <name type="scientific">Trema orientale</name>
    <name type="common">Charcoal tree</name>
    <name type="synonym">Celtis orientalis</name>
    <dbReference type="NCBI Taxonomy" id="63057"/>
    <lineage>
        <taxon>Eukaryota</taxon>
        <taxon>Viridiplantae</taxon>
        <taxon>Streptophyta</taxon>
        <taxon>Embryophyta</taxon>
        <taxon>Tracheophyta</taxon>
        <taxon>Spermatophyta</taxon>
        <taxon>Magnoliopsida</taxon>
        <taxon>eudicotyledons</taxon>
        <taxon>Gunneridae</taxon>
        <taxon>Pentapetalae</taxon>
        <taxon>rosids</taxon>
        <taxon>fabids</taxon>
        <taxon>Rosales</taxon>
        <taxon>Cannabaceae</taxon>
        <taxon>Trema</taxon>
    </lineage>
</organism>
<proteinExistence type="predicted"/>